<name>A0AAN4ZD81_9BILA</name>
<dbReference type="GO" id="GO:0008270">
    <property type="term" value="F:zinc ion binding"/>
    <property type="evidence" value="ECO:0007669"/>
    <property type="project" value="UniProtKB-KW"/>
</dbReference>
<dbReference type="SMART" id="SM00980">
    <property type="entry name" value="THAP"/>
    <property type="match status" value="1"/>
</dbReference>
<sequence>CVVCYRYESQREMHRFTSDQEKRTAWVNGVRTSESERRALMAQLEVHNLPMLCASHFSPSDYTHTAYSTVLRWDAVPSYVVPQKTYNLEMPILTREKTIEIKNEPMDEFAQSKQEDHTFETSTSQVAHSNGAVALIVRKTPIVIKGEPLEMEEPISDVFCPSTGTSRSNNSTSVSSASQKELVNCSLCDKTITEYTCTPRDSLDRSSYLRSIIADSSMEIARLAKLKKNTERAYFCIAHDMSSKECFLCDKYTLKYRQVPFGVKQRSAFFANIIVHTATVKARLNTLRRNNYRPFVCVSHLFQKARPSVCKYKCDLCEATTPPFSFTPKDPMLAERFYANLHGLNAKQAEIVAGYRQSGGRMTTCMRHVATFSHLRRLEVKDQSRVKRVNLMSSTAGIGFRAVREIKVPDQQSFPLFENAVKEEEVEEEEPGT</sequence>
<dbReference type="InterPro" id="IPR038441">
    <property type="entry name" value="THAP_Znf_sf"/>
</dbReference>
<evidence type="ECO:0000256" key="2">
    <source>
        <dbReference type="ARBA" id="ARBA00022771"/>
    </source>
</evidence>
<dbReference type="Proteomes" id="UP001328107">
    <property type="component" value="Unassembled WGS sequence"/>
</dbReference>
<dbReference type="Gene3D" id="6.20.210.20">
    <property type="entry name" value="THAP domain"/>
    <property type="match status" value="1"/>
</dbReference>
<keyword evidence="1" id="KW-0479">Metal-binding</keyword>
<gene>
    <name evidence="7" type="ORF">PMAYCL1PPCAC_05040</name>
</gene>
<keyword evidence="2 5" id="KW-0863">Zinc-finger</keyword>
<keyword evidence="4 5" id="KW-0238">DNA-binding</keyword>
<evidence type="ECO:0000256" key="1">
    <source>
        <dbReference type="ARBA" id="ARBA00022723"/>
    </source>
</evidence>
<dbReference type="AlphaFoldDB" id="A0AAN4ZD81"/>
<dbReference type="Pfam" id="PF05485">
    <property type="entry name" value="THAP"/>
    <property type="match status" value="1"/>
</dbReference>
<proteinExistence type="predicted"/>
<evidence type="ECO:0000313" key="8">
    <source>
        <dbReference type="Proteomes" id="UP001328107"/>
    </source>
</evidence>
<feature type="non-terminal residue" evidence="7">
    <location>
        <position position="433"/>
    </location>
</feature>
<keyword evidence="3" id="KW-0862">Zinc</keyword>
<evidence type="ECO:0000256" key="3">
    <source>
        <dbReference type="ARBA" id="ARBA00022833"/>
    </source>
</evidence>
<dbReference type="GO" id="GO:0003677">
    <property type="term" value="F:DNA binding"/>
    <property type="evidence" value="ECO:0007669"/>
    <property type="project" value="UniProtKB-UniRule"/>
</dbReference>
<evidence type="ECO:0000313" key="7">
    <source>
        <dbReference type="EMBL" id="GMR34845.1"/>
    </source>
</evidence>
<dbReference type="SUPFAM" id="SSF57716">
    <property type="entry name" value="Glucocorticoid receptor-like (DNA-binding domain)"/>
    <property type="match status" value="1"/>
</dbReference>
<dbReference type="PROSITE" id="PS50950">
    <property type="entry name" value="ZF_THAP"/>
    <property type="match status" value="1"/>
</dbReference>
<keyword evidence="8" id="KW-1185">Reference proteome</keyword>
<reference evidence="8" key="1">
    <citation type="submission" date="2022-10" db="EMBL/GenBank/DDBJ databases">
        <title>Genome assembly of Pristionchus species.</title>
        <authorList>
            <person name="Yoshida K."/>
            <person name="Sommer R.J."/>
        </authorList>
    </citation>
    <scope>NUCLEOTIDE SEQUENCE [LARGE SCALE GENOMIC DNA]</scope>
    <source>
        <strain evidence="8">RS5460</strain>
    </source>
</reference>
<feature type="non-terminal residue" evidence="7">
    <location>
        <position position="1"/>
    </location>
</feature>
<dbReference type="InterPro" id="IPR006612">
    <property type="entry name" value="THAP_Znf"/>
</dbReference>
<feature type="domain" description="THAP-type" evidence="6">
    <location>
        <begin position="1"/>
        <end position="80"/>
    </location>
</feature>
<organism evidence="7 8">
    <name type="scientific">Pristionchus mayeri</name>
    <dbReference type="NCBI Taxonomy" id="1317129"/>
    <lineage>
        <taxon>Eukaryota</taxon>
        <taxon>Metazoa</taxon>
        <taxon>Ecdysozoa</taxon>
        <taxon>Nematoda</taxon>
        <taxon>Chromadorea</taxon>
        <taxon>Rhabditida</taxon>
        <taxon>Rhabditina</taxon>
        <taxon>Diplogasteromorpha</taxon>
        <taxon>Diplogasteroidea</taxon>
        <taxon>Neodiplogasteridae</taxon>
        <taxon>Pristionchus</taxon>
    </lineage>
</organism>
<evidence type="ECO:0000256" key="5">
    <source>
        <dbReference type="PROSITE-ProRule" id="PRU00309"/>
    </source>
</evidence>
<dbReference type="EMBL" id="BTRK01000002">
    <property type="protein sequence ID" value="GMR34845.1"/>
    <property type="molecule type" value="Genomic_DNA"/>
</dbReference>
<accession>A0AAN4ZD81</accession>
<comment type="caution">
    <text evidence="7">The sequence shown here is derived from an EMBL/GenBank/DDBJ whole genome shotgun (WGS) entry which is preliminary data.</text>
</comment>
<protein>
    <recommendedName>
        <fullName evidence="6">THAP-type domain-containing protein</fullName>
    </recommendedName>
</protein>
<evidence type="ECO:0000256" key="4">
    <source>
        <dbReference type="ARBA" id="ARBA00023125"/>
    </source>
</evidence>
<evidence type="ECO:0000259" key="6">
    <source>
        <dbReference type="PROSITE" id="PS50950"/>
    </source>
</evidence>